<keyword evidence="4 5" id="KW-0413">Isomerase</keyword>
<evidence type="ECO:0000313" key="7">
    <source>
        <dbReference type="EMBL" id="MCG2613586.1"/>
    </source>
</evidence>
<dbReference type="EC" id="5.1.1.-" evidence="5"/>
<dbReference type="InterPro" id="IPR013341">
    <property type="entry name" value="Mandelate_racemase_N_dom"/>
</dbReference>
<comment type="similarity">
    <text evidence="1 5">Belongs to the mandelate racemase/muconate lactonizing enzyme family.</text>
</comment>
<evidence type="ECO:0000256" key="1">
    <source>
        <dbReference type="ARBA" id="ARBA00008031"/>
    </source>
</evidence>
<dbReference type="Pfam" id="PF02746">
    <property type="entry name" value="MR_MLE_N"/>
    <property type="match status" value="1"/>
</dbReference>
<dbReference type="SFLD" id="SFLDS00001">
    <property type="entry name" value="Enolase"/>
    <property type="match status" value="1"/>
</dbReference>
<dbReference type="EMBL" id="JAKLTR010000002">
    <property type="protein sequence ID" value="MCG2613586.1"/>
    <property type="molecule type" value="Genomic_DNA"/>
</dbReference>
<evidence type="ECO:0000259" key="6">
    <source>
        <dbReference type="SMART" id="SM00922"/>
    </source>
</evidence>
<keyword evidence="2 5" id="KW-0479">Metal-binding</keyword>
<keyword evidence="3 5" id="KW-0460">Magnesium</keyword>
<evidence type="ECO:0000313" key="8">
    <source>
        <dbReference type="Proteomes" id="UP001165367"/>
    </source>
</evidence>
<keyword evidence="8" id="KW-1185">Reference proteome</keyword>
<dbReference type="InterPro" id="IPR036849">
    <property type="entry name" value="Enolase-like_C_sf"/>
</dbReference>
<dbReference type="Gene3D" id="3.30.390.10">
    <property type="entry name" value="Enolase-like, N-terminal domain"/>
    <property type="match status" value="1"/>
</dbReference>
<reference evidence="7" key="1">
    <citation type="submission" date="2022-01" db="EMBL/GenBank/DDBJ databases">
        <authorList>
            <person name="Jo J.-H."/>
            <person name="Im W.-T."/>
        </authorList>
    </citation>
    <scope>NUCLEOTIDE SEQUENCE</scope>
    <source>
        <strain evidence="7">NA20</strain>
    </source>
</reference>
<dbReference type="InterPro" id="IPR029017">
    <property type="entry name" value="Enolase-like_N"/>
</dbReference>
<gene>
    <name evidence="7" type="ORF">LZZ85_04810</name>
</gene>
<evidence type="ECO:0000256" key="4">
    <source>
        <dbReference type="ARBA" id="ARBA00023235"/>
    </source>
</evidence>
<dbReference type="CDD" id="cd03319">
    <property type="entry name" value="L-Ala-DL-Glu_epimerase"/>
    <property type="match status" value="1"/>
</dbReference>
<dbReference type="InterPro" id="IPR034593">
    <property type="entry name" value="DgoD-like"/>
</dbReference>
<dbReference type="InterPro" id="IPR013342">
    <property type="entry name" value="Mandelate_racemase_C"/>
</dbReference>
<dbReference type="Proteomes" id="UP001165367">
    <property type="component" value="Unassembled WGS sequence"/>
</dbReference>
<dbReference type="PANTHER" id="PTHR48080">
    <property type="entry name" value="D-GALACTONATE DEHYDRATASE-RELATED"/>
    <property type="match status" value="1"/>
</dbReference>
<name>A0ABS9KMP9_9BACT</name>
<dbReference type="Pfam" id="PF13378">
    <property type="entry name" value="MR_MLE_C"/>
    <property type="match status" value="1"/>
</dbReference>
<evidence type="ECO:0000256" key="5">
    <source>
        <dbReference type="RuleBase" id="RU366006"/>
    </source>
</evidence>
<dbReference type="InterPro" id="IPR018110">
    <property type="entry name" value="Mandel_Rmase/mucon_lact_enz_CS"/>
</dbReference>
<evidence type="ECO:0000256" key="2">
    <source>
        <dbReference type="ARBA" id="ARBA00022723"/>
    </source>
</evidence>
<dbReference type="InterPro" id="IPR029065">
    <property type="entry name" value="Enolase_C-like"/>
</dbReference>
<dbReference type="SUPFAM" id="SSF54826">
    <property type="entry name" value="Enolase N-terminal domain-like"/>
    <property type="match status" value="1"/>
</dbReference>
<dbReference type="PANTHER" id="PTHR48080:SF3">
    <property type="entry name" value="ENOLASE SUPERFAMILY MEMBER DDB_G0284701"/>
    <property type="match status" value="1"/>
</dbReference>
<dbReference type="PROSITE" id="PS00909">
    <property type="entry name" value="MR_MLE_2"/>
    <property type="match status" value="1"/>
</dbReference>
<sequence>MRCNFWSYDLPFHHPFTISKGTKTHQPTLVVELEHFGVRGYGEAPAITYYDITVEKMIGDLQRKKIFVEKFAFTEPDRYWHYLHHLFPQNPFLVCALDIAAWDMFGKIKGLPLHQLWKGDTSRNPITDYTIGIDTVDKMVEKMKEKPWPIYKVKVGTADDIAIVKALRENTSAVLRVDANAAWDLETALRLIPALKDLGVELVEQPLAKDNWEGMKVLYKESPLPLFADEACVFEQDVEKCRDHFHGINIKLTKCSGITPALRMIDKAKQLDMKVMVGCMNESTIGSAAIAHLLPFIDYVDMDGPLLLSEDLATGISYDAGKISYSGEPGLGINFTGMAK</sequence>
<proteinExistence type="inferred from homology"/>
<dbReference type="SFLD" id="SFLDG00180">
    <property type="entry name" value="muconate_cycloisomerase"/>
    <property type="match status" value="1"/>
</dbReference>
<evidence type="ECO:0000256" key="3">
    <source>
        <dbReference type="ARBA" id="ARBA00022842"/>
    </source>
</evidence>
<accession>A0ABS9KMP9</accession>
<dbReference type="SUPFAM" id="SSF51604">
    <property type="entry name" value="Enolase C-terminal domain-like"/>
    <property type="match status" value="1"/>
</dbReference>
<dbReference type="InterPro" id="IPR034603">
    <property type="entry name" value="Dipeptide_epimerase"/>
</dbReference>
<comment type="caution">
    <text evidence="7">The sequence shown here is derived from an EMBL/GenBank/DDBJ whole genome shotgun (WGS) entry which is preliminary data.</text>
</comment>
<protein>
    <recommendedName>
        <fullName evidence="5">Dipeptide epimerase</fullName>
        <ecNumber evidence="5">5.1.1.-</ecNumber>
    </recommendedName>
</protein>
<dbReference type="Gene3D" id="3.20.20.120">
    <property type="entry name" value="Enolase-like C-terminal domain"/>
    <property type="match status" value="1"/>
</dbReference>
<dbReference type="RefSeq" id="WP_237869001.1">
    <property type="nucleotide sequence ID" value="NZ_JAKLTR010000002.1"/>
</dbReference>
<dbReference type="SMART" id="SM00922">
    <property type="entry name" value="MR_MLE"/>
    <property type="match status" value="1"/>
</dbReference>
<organism evidence="7 8">
    <name type="scientific">Terrimonas ginsenosidimutans</name>
    <dbReference type="NCBI Taxonomy" id="2908004"/>
    <lineage>
        <taxon>Bacteria</taxon>
        <taxon>Pseudomonadati</taxon>
        <taxon>Bacteroidota</taxon>
        <taxon>Chitinophagia</taxon>
        <taxon>Chitinophagales</taxon>
        <taxon>Chitinophagaceae</taxon>
        <taxon>Terrimonas</taxon>
    </lineage>
</organism>
<comment type="cofactor">
    <cofactor evidence="5">
        <name>Mg(2+)</name>
        <dbReference type="ChEBI" id="CHEBI:18420"/>
    </cofactor>
    <text evidence="5">Binds 1 Mg(2+) ion per subunit.</text>
</comment>
<feature type="domain" description="Mandelate racemase/muconate lactonizing enzyme C-terminal" evidence="6">
    <location>
        <begin position="136"/>
        <end position="225"/>
    </location>
</feature>